<proteinExistence type="predicted"/>
<protein>
    <submittedName>
        <fullName evidence="1">Uncharacterized protein</fullName>
    </submittedName>
</protein>
<organism evidence="1 2">
    <name type="scientific">Prunus armeniaca</name>
    <name type="common">Apricot</name>
    <name type="synonym">Armeniaca vulgaris</name>
    <dbReference type="NCBI Taxonomy" id="36596"/>
    <lineage>
        <taxon>Eukaryota</taxon>
        <taxon>Viridiplantae</taxon>
        <taxon>Streptophyta</taxon>
        <taxon>Embryophyta</taxon>
        <taxon>Tracheophyta</taxon>
        <taxon>Spermatophyta</taxon>
        <taxon>Magnoliopsida</taxon>
        <taxon>eudicotyledons</taxon>
        <taxon>Gunneridae</taxon>
        <taxon>Pentapetalae</taxon>
        <taxon>rosids</taxon>
        <taxon>fabids</taxon>
        <taxon>Rosales</taxon>
        <taxon>Rosaceae</taxon>
        <taxon>Amygdaloideae</taxon>
        <taxon>Amygdaleae</taxon>
        <taxon>Prunus</taxon>
    </lineage>
</organism>
<reference evidence="1 2" key="1">
    <citation type="submission" date="2020-05" db="EMBL/GenBank/DDBJ databases">
        <authorList>
            <person name="Campoy J."/>
            <person name="Schneeberger K."/>
            <person name="Spophaly S."/>
        </authorList>
    </citation>
    <scope>NUCLEOTIDE SEQUENCE [LARGE SCALE GENOMIC DNA]</scope>
    <source>
        <strain evidence="1">PruArmRojPasFocal</strain>
    </source>
</reference>
<dbReference type="Proteomes" id="UP000507222">
    <property type="component" value="Unassembled WGS sequence"/>
</dbReference>
<name>A0A6J5VPK7_PRUAR</name>
<accession>A0A6J5VPK7</accession>
<evidence type="ECO:0000313" key="2">
    <source>
        <dbReference type="Proteomes" id="UP000507222"/>
    </source>
</evidence>
<sequence length="191" mass="21059">MGRSYRIATEFCEAGANVLRLKGRGFLGPAFFLTQLSHINSPAMAVLCMACSQGIDAFSQSGLFKPSSRYAPRYSSARRRLWNGDRMATSCNMMWNRLSNIGKLAGISPAIVEVVDVGRLGHPLSLSERQKGILESRVGVFRITFKEQRRNSQGEASMNVLGNDVFKVQSEFICFGNMISGIFSPPGDEDH</sequence>
<dbReference type="AlphaFoldDB" id="A0A6J5VPK7"/>
<gene>
    <name evidence="1" type="ORF">CURHAP_LOCUS49364</name>
</gene>
<evidence type="ECO:0000313" key="1">
    <source>
        <dbReference type="EMBL" id="CAB4289784.1"/>
    </source>
</evidence>
<dbReference type="EMBL" id="CAEKDK010000008">
    <property type="protein sequence ID" value="CAB4289784.1"/>
    <property type="molecule type" value="Genomic_DNA"/>
</dbReference>